<keyword evidence="8" id="KW-1185">Reference proteome</keyword>
<dbReference type="GO" id="GO:0005886">
    <property type="term" value="C:plasma membrane"/>
    <property type="evidence" value="ECO:0007669"/>
    <property type="project" value="UniProtKB-SubCell"/>
</dbReference>
<evidence type="ECO:0000256" key="4">
    <source>
        <dbReference type="ARBA" id="ARBA00023136"/>
    </source>
</evidence>
<feature type="transmembrane region" description="Helical" evidence="6">
    <location>
        <begin position="61"/>
        <end position="82"/>
    </location>
</feature>
<sequence>MSTAHDDEEHVIVDAAVPDPSDAQPTARSKPRKKLFHRRAQLITSAQRSAAENRRSRETKYLIMQGLRIPFVLLSIAAVLWWNNWWLAILFFCISIPLPWISVVVANDSNEKRDTRTQNVYKPAAVRHQMLVAQQQAQLTSGSAEGNGSDGMDGTDPGTIDHVEGA</sequence>
<evidence type="ECO:0000313" key="8">
    <source>
        <dbReference type="Proteomes" id="UP001146468"/>
    </source>
</evidence>
<evidence type="ECO:0000256" key="2">
    <source>
        <dbReference type="ARBA" id="ARBA00022692"/>
    </source>
</evidence>
<proteinExistence type="predicted"/>
<dbReference type="AlphaFoldDB" id="A0A9X3LXE3"/>
<reference evidence="7" key="1">
    <citation type="submission" date="2022-02" db="EMBL/GenBank/DDBJ databases">
        <title>Corynebacterium sp. from urogenital microbiome.</title>
        <authorList>
            <person name="Cappelli E.A."/>
            <person name="Ribeiro T.G."/>
            <person name="Peixe L."/>
        </authorList>
    </citation>
    <scope>NUCLEOTIDE SEQUENCE</scope>
    <source>
        <strain evidence="7">C8Ua_172</strain>
    </source>
</reference>
<comment type="caution">
    <text evidence="7">The sequence shown here is derived from an EMBL/GenBank/DDBJ whole genome shotgun (WGS) entry which is preliminary data.</text>
</comment>
<evidence type="ECO:0000256" key="3">
    <source>
        <dbReference type="ARBA" id="ARBA00022989"/>
    </source>
</evidence>
<feature type="transmembrane region" description="Helical" evidence="6">
    <location>
        <begin position="88"/>
        <end position="106"/>
    </location>
</feature>
<evidence type="ECO:0000256" key="1">
    <source>
        <dbReference type="ARBA" id="ARBA00004651"/>
    </source>
</evidence>
<keyword evidence="2 6" id="KW-0812">Transmembrane</keyword>
<accession>A0A9X3LXE3</accession>
<evidence type="ECO:0000256" key="5">
    <source>
        <dbReference type="SAM" id="MobiDB-lite"/>
    </source>
</evidence>
<comment type="subcellular location">
    <subcellularLocation>
        <location evidence="1">Cell membrane</location>
        <topology evidence="1">Multi-pass membrane protein</topology>
    </subcellularLocation>
</comment>
<dbReference type="Proteomes" id="UP001146468">
    <property type="component" value="Unassembled WGS sequence"/>
</dbReference>
<feature type="region of interest" description="Disordered" evidence="5">
    <location>
        <begin position="141"/>
        <end position="166"/>
    </location>
</feature>
<gene>
    <name evidence="7" type="ORF">L8U60_08325</name>
</gene>
<dbReference type="InterPro" id="IPR021449">
    <property type="entry name" value="DUF3099"/>
</dbReference>
<organism evidence="7 8">
    <name type="scientific">Corynebacterium meitnerae</name>
    <dbReference type="NCBI Taxonomy" id="2913498"/>
    <lineage>
        <taxon>Bacteria</taxon>
        <taxon>Bacillati</taxon>
        <taxon>Actinomycetota</taxon>
        <taxon>Actinomycetes</taxon>
        <taxon>Mycobacteriales</taxon>
        <taxon>Corynebacteriaceae</taxon>
        <taxon>Corynebacterium</taxon>
    </lineage>
</organism>
<dbReference type="SUPFAM" id="SSF90123">
    <property type="entry name" value="ABC transporter transmembrane region"/>
    <property type="match status" value="1"/>
</dbReference>
<dbReference type="GO" id="GO:0005524">
    <property type="term" value="F:ATP binding"/>
    <property type="evidence" value="ECO:0007669"/>
    <property type="project" value="InterPro"/>
</dbReference>
<evidence type="ECO:0000313" key="7">
    <source>
        <dbReference type="EMBL" id="MCZ9294488.1"/>
    </source>
</evidence>
<feature type="region of interest" description="Disordered" evidence="5">
    <location>
        <begin position="1"/>
        <end position="31"/>
    </location>
</feature>
<name>A0A9X3LXE3_9CORY</name>
<dbReference type="InterPro" id="IPR036640">
    <property type="entry name" value="ABC1_TM_sf"/>
</dbReference>
<keyword evidence="3 6" id="KW-1133">Transmembrane helix</keyword>
<dbReference type="RefSeq" id="WP_269965908.1">
    <property type="nucleotide sequence ID" value="NZ_JAKMUS010000013.1"/>
</dbReference>
<feature type="compositionally biased region" description="Basic and acidic residues" evidence="5">
    <location>
        <begin position="1"/>
        <end position="12"/>
    </location>
</feature>
<keyword evidence="4 6" id="KW-0472">Membrane</keyword>
<evidence type="ECO:0000256" key="6">
    <source>
        <dbReference type="SAM" id="Phobius"/>
    </source>
</evidence>
<dbReference type="Pfam" id="PF11298">
    <property type="entry name" value="DUF3099"/>
    <property type="match status" value="1"/>
</dbReference>
<dbReference type="EMBL" id="JAKMUS010000013">
    <property type="protein sequence ID" value="MCZ9294488.1"/>
    <property type="molecule type" value="Genomic_DNA"/>
</dbReference>
<protein>
    <submittedName>
        <fullName evidence="7">DUF3099 domain-containing protein</fullName>
    </submittedName>
</protein>